<sequence length="681" mass="73826">MSQQVLAANFQPTHPFASAPGETVSLLHRIIEETDHMSHALGASLSLPPANPKLLSLYRQHAAMSSALHVSELNVRTTLDALRKRAGITYGEDIPLDHASIVEWCVSRLESWGTSAGMEAFKEEEREGRMTVVLGGKVLVIDVDLAINRVDPDRPIVNVANVKTSYAIPNVATSSTMQGSTSLDGFLTDRLQAFLAEVQRDPRDQNNVEAARLGVLCSDSLKYLMRLDQLALDEGDGGLRWFSEIDALASETERFAVSEVQGITQNQTGSAAPLDIFLTRAHALPLPYLTGPSVSFLVYAAPLTYLTLLRAAPSASPQHPSSPSLPRIDVPFNVLRPLLTSHPRPKSVTVASLVLSSSGTIGPDADAMNIADFSARPTFPLFPSGAQVDRALPQVSQVPGVMRLAADSSSPTPNWVLDFTEGGKYPGVVMCQSRMREIELLMNPLSGMDQLHGVHQMAFGMGSWLDLLLNPENPISPERYTTTHVSPTGAHPPLQLRLTAPEEPGFILERIPAKTLREIWGVLEIVKEQCWLNEVLSAYHWTPEGLEAGPIPNELEDDEADEGDLQAVLRGTLTPRRIPINVYLTTSAPLSLFDSSDLSSMSLPQPAGHPRILMSSPERPPTPGQVEIAVTFDPSRPRGVALDINGAMGVEFNADVLEEVCRRGGVLSLPGRIWAKSPSAN</sequence>
<gene>
    <name evidence="1" type="ORF">DAEQUDRAFT_675902</name>
</gene>
<proteinExistence type="predicted"/>
<dbReference type="EMBL" id="KV429097">
    <property type="protein sequence ID" value="KZT65973.1"/>
    <property type="molecule type" value="Genomic_DNA"/>
</dbReference>
<dbReference type="STRING" id="1314783.A0A165MQ00"/>
<evidence type="ECO:0000313" key="1">
    <source>
        <dbReference type="EMBL" id="KZT65973.1"/>
    </source>
</evidence>
<dbReference type="OrthoDB" id="544685at2759"/>
<reference evidence="1 2" key="1">
    <citation type="journal article" date="2016" name="Mol. Biol. Evol.">
        <title>Comparative Genomics of Early-Diverging Mushroom-Forming Fungi Provides Insights into the Origins of Lignocellulose Decay Capabilities.</title>
        <authorList>
            <person name="Nagy L.G."/>
            <person name="Riley R."/>
            <person name="Tritt A."/>
            <person name="Adam C."/>
            <person name="Daum C."/>
            <person name="Floudas D."/>
            <person name="Sun H."/>
            <person name="Yadav J.S."/>
            <person name="Pangilinan J."/>
            <person name="Larsson K.H."/>
            <person name="Matsuura K."/>
            <person name="Barry K."/>
            <person name="Labutti K."/>
            <person name="Kuo R."/>
            <person name="Ohm R.A."/>
            <person name="Bhattacharya S.S."/>
            <person name="Shirouzu T."/>
            <person name="Yoshinaga Y."/>
            <person name="Martin F.M."/>
            <person name="Grigoriev I.V."/>
            <person name="Hibbett D.S."/>
        </authorList>
    </citation>
    <scope>NUCLEOTIDE SEQUENCE [LARGE SCALE GENOMIC DNA]</scope>
    <source>
        <strain evidence="1 2">L-15889</strain>
    </source>
</reference>
<name>A0A165MQ00_9APHY</name>
<accession>A0A165MQ00</accession>
<evidence type="ECO:0008006" key="3">
    <source>
        <dbReference type="Google" id="ProtNLM"/>
    </source>
</evidence>
<evidence type="ECO:0000313" key="2">
    <source>
        <dbReference type="Proteomes" id="UP000076727"/>
    </source>
</evidence>
<organism evidence="1 2">
    <name type="scientific">Daedalea quercina L-15889</name>
    <dbReference type="NCBI Taxonomy" id="1314783"/>
    <lineage>
        <taxon>Eukaryota</taxon>
        <taxon>Fungi</taxon>
        <taxon>Dikarya</taxon>
        <taxon>Basidiomycota</taxon>
        <taxon>Agaricomycotina</taxon>
        <taxon>Agaricomycetes</taxon>
        <taxon>Polyporales</taxon>
        <taxon>Fomitopsis</taxon>
    </lineage>
</organism>
<dbReference type="Proteomes" id="UP000076727">
    <property type="component" value="Unassembled WGS sequence"/>
</dbReference>
<protein>
    <recommendedName>
        <fullName evidence="3">Mediator complex subunit 1</fullName>
    </recommendedName>
</protein>
<dbReference type="AlphaFoldDB" id="A0A165MQ00"/>
<keyword evidence="2" id="KW-1185">Reference proteome</keyword>